<feature type="region of interest" description="Disordered" evidence="5">
    <location>
        <begin position="287"/>
        <end position="307"/>
    </location>
</feature>
<keyword evidence="4" id="KW-0808">Transferase</keyword>
<dbReference type="Gene3D" id="1.10.580.10">
    <property type="entry name" value="Citrate Synthase, domain 1"/>
    <property type="match status" value="2"/>
</dbReference>
<dbReference type="InterPro" id="IPR002020">
    <property type="entry name" value="Citrate_synthase"/>
</dbReference>
<organism evidence="6 7">
    <name type="scientific">Diaphorobacter ruginosibacter</name>
    <dbReference type="NCBI Taxonomy" id="1715720"/>
    <lineage>
        <taxon>Bacteria</taxon>
        <taxon>Pseudomonadati</taxon>
        <taxon>Pseudomonadota</taxon>
        <taxon>Betaproteobacteria</taxon>
        <taxon>Burkholderiales</taxon>
        <taxon>Comamonadaceae</taxon>
        <taxon>Diaphorobacter</taxon>
    </lineage>
</organism>
<evidence type="ECO:0000256" key="2">
    <source>
        <dbReference type="ARBA" id="ARBA00010566"/>
    </source>
</evidence>
<dbReference type="SUPFAM" id="SSF46955">
    <property type="entry name" value="Putative DNA-binding domain"/>
    <property type="match status" value="1"/>
</dbReference>
<dbReference type="GO" id="GO:0005975">
    <property type="term" value="P:carbohydrate metabolic process"/>
    <property type="evidence" value="ECO:0007669"/>
    <property type="project" value="TreeGrafter"/>
</dbReference>
<dbReference type="SUPFAM" id="SSF48256">
    <property type="entry name" value="Citrate synthase"/>
    <property type="match status" value="1"/>
</dbReference>
<dbReference type="UniPathway" id="UPA00223">
    <property type="reaction ID" value="UER00717"/>
</dbReference>
<accession>A0A7G9RVM4</accession>
<reference evidence="6 7" key="1">
    <citation type="submission" date="2020-08" db="EMBL/GenBank/DDBJ databases">
        <title>Genome sequence of Diaphorobacter ruginosibacter DSM 27467T.</title>
        <authorList>
            <person name="Hyun D.-W."/>
            <person name="Bae J.-W."/>
        </authorList>
    </citation>
    <scope>NUCLEOTIDE SEQUENCE [LARGE SCALE GENOMIC DNA]</scope>
    <source>
        <strain evidence="6 7">DSM 27467</strain>
    </source>
</reference>
<dbReference type="CDD" id="cd06102">
    <property type="entry name" value="citrate_synt_like_2"/>
    <property type="match status" value="1"/>
</dbReference>
<gene>
    <name evidence="6" type="ORF">H9K76_14890</name>
</gene>
<dbReference type="InterPro" id="IPR016143">
    <property type="entry name" value="Citrate_synth-like_sm_a-sub"/>
</dbReference>
<keyword evidence="7" id="KW-1185">Reference proteome</keyword>
<dbReference type="GO" id="GO:0036440">
    <property type="term" value="F:citrate synthase activity"/>
    <property type="evidence" value="ECO:0007669"/>
    <property type="project" value="UniProtKB-EC"/>
</dbReference>
<dbReference type="Proteomes" id="UP000515811">
    <property type="component" value="Chromosome"/>
</dbReference>
<dbReference type="Pfam" id="PF00285">
    <property type="entry name" value="Citrate_synt"/>
    <property type="match status" value="1"/>
</dbReference>
<comment type="similarity">
    <text evidence="2">Belongs to the citrate synthase family.</text>
</comment>
<sequence>MAAPGPADPAETPWISAEQAASMLGVKRSSLYSYVSRGLLRAQRLPQHRGSSYMLADVARLARQRSAIRNPSKVAQSALDWGQAVLPSSITLVKDGQFHYRGRNAVALAERATLEETAALLWQCASADMPQSPTCPQQDAQVAVPPGRLPEPEAVLGHWHRLSLEPGVLPQADGASSMAQDMARNMALVHRMCAALLGLPHDMPAVGSMPVHRILQRHWKLDDHAADLLRRALVLCADHELNASTFAVRVVASTGAQLHASLGAGLAALSGPRHGGMTQLIDAHWDEWHGGGDRQQEHSGSPPPISPHLQGLLHETQTGSTPSYCAGFGHPLYPDGDPRSMALIAAMPPLPAVRRLTATVLQQTGLHPSLDYALVAVQRSLGLPQGAAFLLFALGRTVGWIAHAREQSESGQLIRPRAIYAAGEAELENAPAKAQPLPSSRMVRFR</sequence>
<protein>
    <recommendedName>
        <fullName evidence="3">citrate synthase (unknown stereospecificity)</fullName>
        <ecNumber evidence="3">2.3.3.16</ecNumber>
    </recommendedName>
</protein>
<dbReference type="InterPro" id="IPR036969">
    <property type="entry name" value="Citrate_synthase_sf"/>
</dbReference>
<dbReference type="GO" id="GO:0005829">
    <property type="term" value="C:cytosol"/>
    <property type="evidence" value="ECO:0007669"/>
    <property type="project" value="TreeGrafter"/>
</dbReference>
<evidence type="ECO:0000256" key="4">
    <source>
        <dbReference type="ARBA" id="ARBA00022679"/>
    </source>
</evidence>
<dbReference type="InterPro" id="IPR016142">
    <property type="entry name" value="Citrate_synth-like_lrg_a-sub"/>
</dbReference>
<dbReference type="KEGG" id="drg:H9K76_14890"/>
<dbReference type="PANTHER" id="PTHR11739:SF4">
    <property type="entry name" value="CITRATE SYNTHASE, PEROXISOMAL"/>
    <property type="match status" value="1"/>
</dbReference>
<dbReference type="AlphaFoldDB" id="A0A7G9RVM4"/>
<evidence type="ECO:0000256" key="1">
    <source>
        <dbReference type="ARBA" id="ARBA00004751"/>
    </source>
</evidence>
<dbReference type="GO" id="GO:0006099">
    <property type="term" value="P:tricarboxylic acid cycle"/>
    <property type="evidence" value="ECO:0007669"/>
    <property type="project" value="UniProtKB-UniPathway"/>
</dbReference>
<evidence type="ECO:0000256" key="5">
    <source>
        <dbReference type="SAM" id="MobiDB-lite"/>
    </source>
</evidence>
<dbReference type="PANTHER" id="PTHR11739">
    <property type="entry name" value="CITRATE SYNTHASE"/>
    <property type="match status" value="1"/>
</dbReference>
<name>A0A7G9RVM4_9BURK</name>
<dbReference type="EMBL" id="CP060714">
    <property type="protein sequence ID" value="QNN59649.1"/>
    <property type="molecule type" value="Genomic_DNA"/>
</dbReference>
<dbReference type="Gene3D" id="1.10.230.10">
    <property type="entry name" value="Cytochrome P450-Terp, domain 2"/>
    <property type="match status" value="1"/>
</dbReference>
<dbReference type="InterPro" id="IPR009061">
    <property type="entry name" value="DNA-bd_dom_put_sf"/>
</dbReference>
<evidence type="ECO:0000256" key="3">
    <source>
        <dbReference type="ARBA" id="ARBA00012972"/>
    </source>
</evidence>
<proteinExistence type="inferred from homology"/>
<dbReference type="PRINTS" id="PR00143">
    <property type="entry name" value="CITRTSNTHASE"/>
</dbReference>
<feature type="compositionally biased region" description="Basic and acidic residues" evidence="5">
    <location>
        <begin position="287"/>
        <end position="297"/>
    </location>
</feature>
<comment type="pathway">
    <text evidence="1">Carbohydrate metabolism; tricarboxylic acid cycle; isocitrate from oxaloacetate: step 1/2.</text>
</comment>
<evidence type="ECO:0000313" key="6">
    <source>
        <dbReference type="EMBL" id="QNN59649.1"/>
    </source>
</evidence>
<dbReference type="EC" id="2.3.3.16" evidence="3"/>
<evidence type="ECO:0000313" key="7">
    <source>
        <dbReference type="Proteomes" id="UP000515811"/>
    </source>
</evidence>